<organism evidence="2">
    <name type="scientific">viral metagenome</name>
    <dbReference type="NCBI Taxonomy" id="1070528"/>
    <lineage>
        <taxon>unclassified sequences</taxon>
        <taxon>metagenomes</taxon>
        <taxon>organismal metagenomes</taxon>
    </lineage>
</organism>
<gene>
    <name evidence="2" type="ORF">MM415A00370_0016</name>
    <name evidence="1" type="ORF">MM415B00745_0018</name>
</gene>
<accession>A0A6M3KL68</accession>
<dbReference type="AlphaFoldDB" id="A0A6M3KL68"/>
<name>A0A6M3KL68_9ZZZZ</name>
<reference evidence="2" key="1">
    <citation type="submission" date="2020-03" db="EMBL/GenBank/DDBJ databases">
        <title>The deep terrestrial virosphere.</title>
        <authorList>
            <person name="Holmfeldt K."/>
            <person name="Nilsson E."/>
            <person name="Simone D."/>
            <person name="Lopez-Fernandez M."/>
            <person name="Wu X."/>
            <person name="de Brujin I."/>
            <person name="Lundin D."/>
            <person name="Andersson A."/>
            <person name="Bertilsson S."/>
            <person name="Dopson M."/>
        </authorList>
    </citation>
    <scope>NUCLEOTIDE SEQUENCE</scope>
    <source>
        <strain evidence="2">MM415A00370</strain>
        <strain evidence="1">MM415B00745</strain>
    </source>
</reference>
<evidence type="ECO:0000313" key="2">
    <source>
        <dbReference type="EMBL" id="QJA82799.1"/>
    </source>
</evidence>
<evidence type="ECO:0008006" key="3">
    <source>
        <dbReference type="Google" id="ProtNLM"/>
    </source>
</evidence>
<sequence length="254" mass="29081">MILSELRTRVIKETGRDDLVKGDGTDNGIDMFINASIRLLDMFQDNPKSRATHRENMVVGTSYYDIQYCRVVEEVWISTTTSATDSDTGRSLLDEKDLNWIKEQYPTIPVTDLEDGKPLYWAIYPAGLSPEFFSIANLAAMTGATHDLEGILFGSHSYKTQLLIVPPPDIVYTLEVVGKFFSKELLLATDYNYWTVRFPELVILTVSMLLEGMYRNSEGVNDWMRMVKMFLDPIEFDLVEQEARNVNNFSMRGR</sequence>
<evidence type="ECO:0000313" key="1">
    <source>
        <dbReference type="EMBL" id="QJA62651.1"/>
    </source>
</evidence>
<dbReference type="EMBL" id="MT141477">
    <property type="protein sequence ID" value="QJA62651.1"/>
    <property type="molecule type" value="Genomic_DNA"/>
</dbReference>
<proteinExistence type="predicted"/>
<protein>
    <recommendedName>
        <fullName evidence="3">Tail protein</fullName>
    </recommendedName>
</protein>
<dbReference type="EMBL" id="MT142496">
    <property type="protein sequence ID" value="QJA82799.1"/>
    <property type="molecule type" value="Genomic_DNA"/>
</dbReference>